<evidence type="ECO:0000313" key="2">
    <source>
        <dbReference type="EMBL" id="EJW95249.1"/>
    </source>
</evidence>
<sequence length="184" mass="19819">MSSQGAFHIVGKTSKGKTTAIRAGVSVWAKVIEGKGEMACSWSGTSNGLEMACKNHTNLPLFLDEIGRSEESKLNLESLLYTLGNGAGKARMSQDIKGRPIASWNLLALSTGEKTPRDVVQELGRDMATGADVRMAVIQAQPVNEELGVFETLPNDNDSETVVVRAKKLAERFAHYGAQYYGTA</sequence>
<accession>J9G6X4</accession>
<gene>
    <name evidence="2" type="ORF">EVA_16644</name>
</gene>
<dbReference type="EMBL" id="AMCI01005920">
    <property type="protein sequence ID" value="EJW95249.1"/>
    <property type="molecule type" value="Genomic_DNA"/>
</dbReference>
<name>J9G6X4_9ZZZZ</name>
<evidence type="ECO:0000259" key="1">
    <source>
        <dbReference type="Pfam" id="PF06048"/>
    </source>
</evidence>
<protein>
    <submittedName>
        <fullName evidence="2">Protein containing DUF927</fullName>
    </submittedName>
</protein>
<dbReference type="AlphaFoldDB" id="J9G6X4"/>
<dbReference type="Pfam" id="PF06048">
    <property type="entry name" value="DUF927"/>
    <property type="match status" value="1"/>
</dbReference>
<dbReference type="InterPro" id="IPR009270">
    <property type="entry name" value="DUF927"/>
</dbReference>
<proteinExistence type="predicted"/>
<feature type="non-terminal residue" evidence="2">
    <location>
        <position position="184"/>
    </location>
</feature>
<comment type="caution">
    <text evidence="2">The sequence shown here is derived from an EMBL/GenBank/DDBJ whole genome shotgun (WGS) entry which is preliminary data.</text>
</comment>
<feature type="domain" description="DUF927" evidence="1">
    <location>
        <begin position="5"/>
        <end position="95"/>
    </location>
</feature>
<organism evidence="2">
    <name type="scientific">gut metagenome</name>
    <dbReference type="NCBI Taxonomy" id="749906"/>
    <lineage>
        <taxon>unclassified sequences</taxon>
        <taxon>metagenomes</taxon>
        <taxon>organismal metagenomes</taxon>
    </lineage>
</organism>
<reference evidence="2" key="1">
    <citation type="journal article" date="2012" name="PLoS ONE">
        <title>Gene sets for utilization of primary and secondary nutrition supplies in the distal gut of endangered iberian lynx.</title>
        <authorList>
            <person name="Alcaide M."/>
            <person name="Messina E."/>
            <person name="Richter M."/>
            <person name="Bargiela R."/>
            <person name="Peplies J."/>
            <person name="Huws S.A."/>
            <person name="Newbold C.J."/>
            <person name="Golyshin P.N."/>
            <person name="Simon M.A."/>
            <person name="Lopez G."/>
            <person name="Yakimov M.M."/>
            <person name="Ferrer M."/>
        </authorList>
    </citation>
    <scope>NUCLEOTIDE SEQUENCE</scope>
</reference>